<feature type="domain" description="RING-type" evidence="6">
    <location>
        <begin position="11"/>
        <end position="51"/>
    </location>
</feature>
<dbReference type="RefSeq" id="XP_011673250.2">
    <property type="nucleotide sequence ID" value="XM_011674948.2"/>
</dbReference>
<evidence type="ECO:0000256" key="4">
    <source>
        <dbReference type="PROSITE-ProRule" id="PRU00175"/>
    </source>
</evidence>
<keyword evidence="8" id="KW-1185">Reference proteome</keyword>
<evidence type="ECO:0000256" key="1">
    <source>
        <dbReference type="ARBA" id="ARBA00022723"/>
    </source>
</evidence>
<dbReference type="Gene3D" id="2.120.10.30">
    <property type="entry name" value="TolB, C-terminal domain"/>
    <property type="match status" value="1"/>
</dbReference>
<evidence type="ECO:0000313" key="7">
    <source>
        <dbReference type="EnsemblMetazoa" id="XP_011673250"/>
    </source>
</evidence>
<dbReference type="RefSeq" id="XP_003731134.2">
    <property type="nucleotide sequence ID" value="XM_003731086.3"/>
</dbReference>
<dbReference type="AlphaFoldDB" id="A0A7M7HP67"/>
<accession>A0A7M7HP67</accession>
<dbReference type="EnsemblMetazoa" id="XM_003731086">
    <property type="protein sequence ID" value="XP_003731134"/>
    <property type="gene ID" value="LOC100890308"/>
</dbReference>
<dbReference type="SUPFAM" id="SSF57850">
    <property type="entry name" value="RING/U-box"/>
    <property type="match status" value="1"/>
</dbReference>
<feature type="compositionally biased region" description="Basic residues" evidence="5">
    <location>
        <begin position="258"/>
        <end position="267"/>
    </location>
</feature>
<reference evidence="7" key="2">
    <citation type="submission" date="2021-01" db="UniProtKB">
        <authorList>
            <consortium name="EnsemblMetazoa"/>
        </authorList>
    </citation>
    <scope>IDENTIFICATION</scope>
</reference>
<dbReference type="InterPro" id="IPR027370">
    <property type="entry name" value="Znf-RING_euk"/>
</dbReference>
<dbReference type="SUPFAM" id="SSF101898">
    <property type="entry name" value="NHL repeat"/>
    <property type="match status" value="1"/>
</dbReference>
<feature type="region of interest" description="Disordered" evidence="5">
    <location>
        <begin position="703"/>
        <end position="735"/>
    </location>
</feature>
<dbReference type="PANTHER" id="PTHR25462:SF296">
    <property type="entry name" value="MEIOTIC P26, ISOFORM F"/>
    <property type="match status" value="1"/>
</dbReference>
<dbReference type="OrthoDB" id="264520at2759"/>
<evidence type="ECO:0000313" key="8">
    <source>
        <dbReference type="Proteomes" id="UP000007110"/>
    </source>
</evidence>
<evidence type="ECO:0000256" key="5">
    <source>
        <dbReference type="SAM" id="MobiDB-lite"/>
    </source>
</evidence>
<name>A0A7M7HP67_STRPU</name>
<evidence type="ECO:0000256" key="2">
    <source>
        <dbReference type="ARBA" id="ARBA00022771"/>
    </source>
</evidence>
<keyword evidence="1" id="KW-0479">Metal-binding</keyword>
<dbReference type="Proteomes" id="UP000007110">
    <property type="component" value="Unassembled WGS sequence"/>
</dbReference>
<dbReference type="InterPro" id="IPR047153">
    <property type="entry name" value="TRIM45/56/19-like"/>
</dbReference>
<organism evidence="7 8">
    <name type="scientific">Strongylocentrotus purpuratus</name>
    <name type="common">Purple sea urchin</name>
    <dbReference type="NCBI Taxonomy" id="7668"/>
    <lineage>
        <taxon>Eukaryota</taxon>
        <taxon>Metazoa</taxon>
        <taxon>Echinodermata</taxon>
        <taxon>Eleutherozoa</taxon>
        <taxon>Echinozoa</taxon>
        <taxon>Echinoidea</taxon>
        <taxon>Euechinoidea</taxon>
        <taxon>Echinacea</taxon>
        <taxon>Camarodonta</taxon>
        <taxon>Echinidea</taxon>
        <taxon>Strongylocentrotidae</taxon>
        <taxon>Strongylocentrotus</taxon>
    </lineage>
</organism>
<dbReference type="GO" id="GO:0008270">
    <property type="term" value="F:zinc ion binding"/>
    <property type="evidence" value="ECO:0007669"/>
    <property type="project" value="UniProtKB-KW"/>
</dbReference>
<dbReference type="InParanoid" id="A0A7M7HP67"/>
<proteinExistence type="predicted"/>
<dbReference type="EnsemblMetazoa" id="XM_011674948">
    <property type="protein sequence ID" value="XP_011673250"/>
    <property type="gene ID" value="LOC100890308"/>
</dbReference>
<keyword evidence="3" id="KW-0862">Zinc</keyword>
<sequence>MDNDLDNTLSCPICYEHYGIPKALPCLHTFCSRCLQQIADGYMTITCPICSTVHQLPTNGVDGFSTNYALADVMVDLKSPKFKEVMNRKNKVEEVQDIVKREGKNLKHLVEVVHTPLLQSITSLKRGAVQQKKEKVKLVNELYDSIIAHAEKERERHISGVEKSSSVAMKYFDDAQSVILKEKMKIESFYTTASRKSYTDMEEMDLKDFLRDAAEHNRGGRRIATEHSHLMWSDVDISEDKDQMRQIHSSLGDIVRVHGNKRSHRPRIGTMENGKNGRPSRRSNRSKSEPHPDAIEAACLPKVDRKKLSDPVRNVVDSVLQMIRRDNHRVYGEKKSDSNSTRNATPKRPLVIPTPPAKRSLFDPPPYLRRSKSDEEPLVVPRSQATESAPRRSNSTQSTASGNSHSSGTPSIQGQQGPQKPPRAAIDSKLHSPCGIAITADDELMIAERLTGIIRLTHPRCLRTQRNVKPFRGHIDEAKTHALFDLTVLPNGDVAVTDSSLKKIIFLQKLNNYGAPQQIWMPHDMVPRGITSDNACMYVCDAGNGCIQVYTHTGKHCSSIELDNLTTDRSPAISEVCPQSITVSPNGNILVSDIINRCLYLVLRTGEISRLSMKFTTRNGLRCSTSPNEAVPRGVCWLDDHHALIVEDNSQEVLFVNVLSMELLRVIRRLEFISLQGMVLDSSGQVLITDIENNRIHVITKSDVSSRGPGHHAQPTRRSRSLTREDTLHAQGTLV</sequence>
<dbReference type="InterPro" id="IPR017907">
    <property type="entry name" value="Znf_RING_CS"/>
</dbReference>
<evidence type="ECO:0000256" key="3">
    <source>
        <dbReference type="ARBA" id="ARBA00022833"/>
    </source>
</evidence>
<dbReference type="PROSITE" id="PS00518">
    <property type="entry name" value="ZF_RING_1"/>
    <property type="match status" value="1"/>
</dbReference>
<dbReference type="KEGG" id="spu:100890308"/>
<feature type="region of interest" description="Disordered" evidence="5">
    <location>
        <begin position="327"/>
        <end position="427"/>
    </location>
</feature>
<dbReference type="Pfam" id="PF13445">
    <property type="entry name" value="zf-RING_UBOX"/>
    <property type="match status" value="1"/>
</dbReference>
<dbReference type="OMA" id="LMWNDID"/>
<dbReference type="InterPro" id="IPR001841">
    <property type="entry name" value="Znf_RING"/>
</dbReference>
<keyword evidence="2 4" id="KW-0863">Zinc-finger</keyword>
<reference evidence="8" key="1">
    <citation type="submission" date="2015-02" db="EMBL/GenBank/DDBJ databases">
        <title>Genome sequencing for Strongylocentrotus purpuratus.</title>
        <authorList>
            <person name="Murali S."/>
            <person name="Liu Y."/>
            <person name="Vee V."/>
            <person name="English A."/>
            <person name="Wang M."/>
            <person name="Skinner E."/>
            <person name="Han Y."/>
            <person name="Muzny D.M."/>
            <person name="Worley K.C."/>
            <person name="Gibbs R.A."/>
        </authorList>
    </citation>
    <scope>NUCLEOTIDE SEQUENCE</scope>
</reference>
<protein>
    <recommendedName>
        <fullName evidence="6">RING-type domain-containing protein</fullName>
    </recommendedName>
</protein>
<dbReference type="PROSITE" id="PS50089">
    <property type="entry name" value="ZF_RING_2"/>
    <property type="match status" value="1"/>
</dbReference>
<feature type="compositionally biased region" description="Polar residues" evidence="5">
    <location>
        <begin position="383"/>
        <end position="418"/>
    </location>
</feature>
<dbReference type="SMART" id="SM00184">
    <property type="entry name" value="RING"/>
    <property type="match status" value="1"/>
</dbReference>
<feature type="region of interest" description="Disordered" evidence="5">
    <location>
        <begin position="256"/>
        <end position="294"/>
    </location>
</feature>
<dbReference type="PANTHER" id="PTHR25462">
    <property type="entry name" value="BONUS, ISOFORM C-RELATED"/>
    <property type="match status" value="1"/>
</dbReference>
<evidence type="ECO:0000259" key="6">
    <source>
        <dbReference type="PROSITE" id="PS50089"/>
    </source>
</evidence>
<feature type="compositionally biased region" description="Basic and acidic residues" evidence="5">
    <location>
        <begin position="327"/>
        <end position="337"/>
    </location>
</feature>
<dbReference type="InterPro" id="IPR011042">
    <property type="entry name" value="6-blade_b-propeller_TolB-like"/>
</dbReference>
<dbReference type="InterPro" id="IPR013083">
    <property type="entry name" value="Znf_RING/FYVE/PHD"/>
</dbReference>
<dbReference type="GeneID" id="100890308"/>
<dbReference type="Gene3D" id="3.30.40.10">
    <property type="entry name" value="Zinc/RING finger domain, C3HC4 (zinc finger)"/>
    <property type="match status" value="1"/>
</dbReference>